<dbReference type="PANTHER" id="PTHR24278:SF31">
    <property type="entry name" value="COAGULATION FACTOR IX"/>
    <property type="match status" value="1"/>
</dbReference>
<accession>A0ABD0Q914</accession>
<dbReference type="InterPro" id="IPR000294">
    <property type="entry name" value="GLA_domain"/>
</dbReference>
<dbReference type="Gene3D" id="4.10.740.10">
    <property type="entry name" value="Coagulation Factor IX"/>
    <property type="match status" value="1"/>
</dbReference>
<dbReference type="EMBL" id="JAMKFB020000010">
    <property type="protein sequence ID" value="KAL0182636.1"/>
    <property type="molecule type" value="Genomic_DNA"/>
</dbReference>
<dbReference type="InterPro" id="IPR050442">
    <property type="entry name" value="Peptidase_S1_coag_factors"/>
</dbReference>
<comment type="caution">
    <text evidence="3">The sequence shown here is derived from an EMBL/GenBank/DDBJ whole genome shotgun (WGS) entry which is preliminary data.</text>
</comment>
<dbReference type="AlphaFoldDB" id="A0ABD0Q914"/>
<feature type="domain" description="Gla" evidence="2">
    <location>
        <begin position="13"/>
        <end position="50"/>
    </location>
</feature>
<dbReference type="Pfam" id="PF00594">
    <property type="entry name" value="Gla"/>
    <property type="match status" value="1"/>
</dbReference>
<feature type="non-terminal residue" evidence="3">
    <location>
        <position position="50"/>
    </location>
</feature>
<protein>
    <recommendedName>
        <fullName evidence="2">Gla domain-containing protein</fullName>
    </recommendedName>
</protein>
<keyword evidence="1" id="KW-1015">Disulfide bond</keyword>
<evidence type="ECO:0000313" key="4">
    <source>
        <dbReference type="Proteomes" id="UP001529510"/>
    </source>
</evidence>
<dbReference type="InterPro" id="IPR035972">
    <property type="entry name" value="GLA-like_dom_SF"/>
</dbReference>
<proteinExistence type="predicted"/>
<feature type="non-terminal residue" evidence="3">
    <location>
        <position position="1"/>
    </location>
</feature>
<reference evidence="3 4" key="1">
    <citation type="submission" date="2024-05" db="EMBL/GenBank/DDBJ databases">
        <title>Genome sequencing and assembly of Indian major carp, Cirrhinus mrigala (Hamilton, 1822).</title>
        <authorList>
            <person name="Mohindra V."/>
            <person name="Chowdhury L.M."/>
            <person name="Lal K."/>
            <person name="Jena J.K."/>
        </authorList>
    </citation>
    <scope>NUCLEOTIDE SEQUENCE [LARGE SCALE GENOMIC DNA]</scope>
    <source>
        <strain evidence="3">CM1030</strain>
        <tissue evidence="3">Blood</tissue>
    </source>
</reference>
<gene>
    <name evidence="3" type="ORF">M9458_022011</name>
</gene>
<dbReference type="FunFam" id="4.10.740.10:FF:000001">
    <property type="entry name" value="vitamin K-dependent protein S"/>
    <property type="match status" value="1"/>
</dbReference>
<organism evidence="3 4">
    <name type="scientific">Cirrhinus mrigala</name>
    <name type="common">Mrigala</name>
    <dbReference type="NCBI Taxonomy" id="683832"/>
    <lineage>
        <taxon>Eukaryota</taxon>
        <taxon>Metazoa</taxon>
        <taxon>Chordata</taxon>
        <taxon>Craniata</taxon>
        <taxon>Vertebrata</taxon>
        <taxon>Euteleostomi</taxon>
        <taxon>Actinopterygii</taxon>
        <taxon>Neopterygii</taxon>
        <taxon>Teleostei</taxon>
        <taxon>Ostariophysi</taxon>
        <taxon>Cypriniformes</taxon>
        <taxon>Cyprinidae</taxon>
        <taxon>Labeoninae</taxon>
        <taxon>Labeonini</taxon>
        <taxon>Cirrhinus</taxon>
    </lineage>
</organism>
<dbReference type="Proteomes" id="UP001529510">
    <property type="component" value="Unassembled WGS sequence"/>
</dbReference>
<dbReference type="SUPFAM" id="SSF57630">
    <property type="entry name" value="GLA-domain"/>
    <property type="match status" value="1"/>
</dbReference>
<dbReference type="InterPro" id="IPR017857">
    <property type="entry name" value="Coagulation_fac-like_Gla_dom"/>
</dbReference>
<sequence length="50" mass="6141">DLAGSLLKRQKRYNTGRFEEMMKDNLERECYEERCNLEEAREVFEDHEQT</sequence>
<dbReference type="PROSITE" id="PS50998">
    <property type="entry name" value="GLA_2"/>
    <property type="match status" value="1"/>
</dbReference>
<dbReference type="PANTHER" id="PTHR24278">
    <property type="entry name" value="COAGULATION FACTOR"/>
    <property type="match status" value="1"/>
</dbReference>
<evidence type="ECO:0000313" key="3">
    <source>
        <dbReference type="EMBL" id="KAL0182636.1"/>
    </source>
</evidence>
<evidence type="ECO:0000259" key="2">
    <source>
        <dbReference type="PROSITE" id="PS50998"/>
    </source>
</evidence>
<name>A0ABD0Q914_CIRMR</name>
<dbReference type="PRINTS" id="PR00001">
    <property type="entry name" value="GLABLOOD"/>
</dbReference>
<keyword evidence="4" id="KW-1185">Reference proteome</keyword>
<evidence type="ECO:0000256" key="1">
    <source>
        <dbReference type="ARBA" id="ARBA00023157"/>
    </source>
</evidence>
<dbReference type="SMART" id="SM00069">
    <property type="entry name" value="GLA"/>
    <property type="match status" value="1"/>
</dbReference>